<dbReference type="OrthoDB" id="5806156at2759"/>
<dbReference type="SUPFAM" id="SSF48652">
    <property type="entry name" value="Tetraspanin"/>
    <property type="match status" value="1"/>
</dbReference>
<evidence type="ECO:0000313" key="2">
    <source>
        <dbReference type="EMBL" id="RCN35399.1"/>
    </source>
</evidence>
<sequence length="352" mass="39696">LWINANICSTTPLLTAATSSPKKKKKQPLVLIRSHPKVYIAICYQLAQFMLAACVIISSLYVKSQPMGFMARRIEKLHGDVVSFDKLSSNMVASTRWYDLVPFTGGVLMAAINVVLIHQCFKYGINIGSNLWGVIAVIAISILLLPGSSLLFLDASRYPNDAAGASQDMIHLFIHVMKVALDGKDDILNKIVHAIHEKLECCGFHSVSDYYSQGQIDYTSLLEGNQPWQHTFRLSNRWIHKCSNEVTEIYNTTYICYAPKFCCSTIDNDPHDGDICPPMKWDGVSELVPVIRSRKMYRQPCAWSFARNFRNKMLNLMIISVMNSLTAITNALHLLRWRSRSKPPPLHNCQGD</sequence>
<feature type="transmembrane region" description="Helical" evidence="1">
    <location>
        <begin position="97"/>
        <end position="119"/>
    </location>
</feature>
<protein>
    <recommendedName>
        <fullName evidence="4">Tetraspanin family protein</fullName>
    </recommendedName>
</protein>
<feature type="non-terminal residue" evidence="2">
    <location>
        <position position="1"/>
    </location>
</feature>
<keyword evidence="3" id="KW-1185">Reference proteome</keyword>
<feature type="transmembrane region" description="Helical" evidence="1">
    <location>
        <begin position="314"/>
        <end position="335"/>
    </location>
</feature>
<comment type="caution">
    <text evidence="2">The sequence shown here is derived from an EMBL/GenBank/DDBJ whole genome shotgun (WGS) entry which is preliminary data.</text>
</comment>
<gene>
    <name evidence="2" type="ORF">ANCCAN_18733</name>
</gene>
<dbReference type="AlphaFoldDB" id="A0A368FWP2"/>
<accession>A0A368FWP2</accession>
<reference evidence="2 3" key="1">
    <citation type="submission" date="2014-10" db="EMBL/GenBank/DDBJ databases">
        <title>Draft genome of the hookworm Ancylostoma caninum.</title>
        <authorList>
            <person name="Mitreva M."/>
        </authorList>
    </citation>
    <scope>NUCLEOTIDE SEQUENCE [LARGE SCALE GENOMIC DNA]</scope>
    <source>
        <strain evidence="2 3">Baltimore</strain>
    </source>
</reference>
<proteinExistence type="predicted"/>
<organism evidence="2 3">
    <name type="scientific">Ancylostoma caninum</name>
    <name type="common">Dog hookworm</name>
    <dbReference type="NCBI Taxonomy" id="29170"/>
    <lineage>
        <taxon>Eukaryota</taxon>
        <taxon>Metazoa</taxon>
        <taxon>Ecdysozoa</taxon>
        <taxon>Nematoda</taxon>
        <taxon>Chromadorea</taxon>
        <taxon>Rhabditida</taxon>
        <taxon>Rhabditina</taxon>
        <taxon>Rhabditomorpha</taxon>
        <taxon>Strongyloidea</taxon>
        <taxon>Ancylostomatidae</taxon>
        <taxon>Ancylostomatinae</taxon>
        <taxon>Ancylostoma</taxon>
    </lineage>
</organism>
<evidence type="ECO:0008006" key="4">
    <source>
        <dbReference type="Google" id="ProtNLM"/>
    </source>
</evidence>
<dbReference type="GO" id="GO:0016020">
    <property type="term" value="C:membrane"/>
    <property type="evidence" value="ECO:0007669"/>
    <property type="project" value="InterPro"/>
</dbReference>
<dbReference type="InterPro" id="IPR008952">
    <property type="entry name" value="Tetraspanin_EC2_sf"/>
</dbReference>
<evidence type="ECO:0000256" key="1">
    <source>
        <dbReference type="SAM" id="Phobius"/>
    </source>
</evidence>
<keyword evidence="1" id="KW-0472">Membrane</keyword>
<dbReference type="EMBL" id="JOJR01000667">
    <property type="protein sequence ID" value="RCN35399.1"/>
    <property type="molecule type" value="Genomic_DNA"/>
</dbReference>
<keyword evidence="1" id="KW-0812">Transmembrane</keyword>
<keyword evidence="1" id="KW-1133">Transmembrane helix</keyword>
<feature type="transmembrane region" description="Helical" evidence="1">
    <location>
        <begin position="38"/>
        <end position="62"/>
    </location>
</feature>
<evidence type="ECO:0000313" key="3">
    <source>
        <dbReference type="Proteomes" id="UP000252519"/>
    </source>
</evidence>
<feature type="transmembrane region" description="Helical" evidence="1">
    <location>
        <begin position="131"/>
        <end position="153"/>
    </location>
</feature>
<name>A0A368FWP2_ANCCA</name>
<dbReference type="Proteomes" id="UP000252519">
    <property type="component" value="Unassembled WGS sequence"/>
</dbReference>